<evidence type="ECO:0000259" key="2">
    <source>
        <dbReference type="Pfam" id="PF12010"/>
    </source>
</evidence>
<comment type="caution">
    <text evidence="3">The sequence shown here is derived from an EMBL/GenBank/DDBJ whole genome shotgun (WGS) entry which is preliminary data.</text>
</comment>
<dbReference type="EMBL" id="JAJEPR010000024">
    <property type="protein sequence ID" value="MCC2190656.1"/>
    <property type="molecule type" value="Genomic_DNA"/>
</dbReference>
<dbReference type="Gene3D" id="3.40.190.10">
    <property type="entry name" value="Periplasmic binding protein-like II"/>
    <property type="match status" value="2"/>
</dbReference>
<evidence type="ECO:0000313" key="4">
    <source>
        <dbReference type="Proteomes" id="UP001197875"/>
    </source>
</evidence>
<reference evidence="3 4" key="1">
    <citation type="submission" date="2021-10" db="EMBL/GenBank/DDBJ databases">
        <title>Anaerobic single-cell dispensing facilitates the cultivation of human gut bacteria.</title>
        <authorList>
            <person name="Afrizal A."/>
        </authorList>
    </citation>
    <scope>NUCLEOTIDE SEQUENCE [LARGE SCALE GENOMIC DNA]</scope>
    <source>
        <strain evidence="3 4">CLA-AA-H277</strain>
    </source>
</reference>
<feature type="signal peptide" evidence="1">
    <location>
        <begin position="1"/>
        <end position="24"/>
    </location>
</feature>
<keyword evidence="4" id="KW-1185">Reference proteome</keyword>
<protein>
    <submittedName>
        <fullName evidence="3">Extracellular solute-binding protein</fullName>
    </submittedName>
</protein>
<dbReference type="InterPro" id="IPR022627">
    <property type="entry name" value="DUF3502"/>
</dbReference>
<evidence type="ECO:0000256" key="1">
    <source>
        <dbReference type="SAM" id="SignalP"/>
    </source>
</evidence>
<dbReference type="Pfam" id="PF12010">
    <property type="entry name" value="DUF3502"/>
    <property type="match status" value="1"/>
</dbReference>
<dbReference type="RefSeq" id="WP_178047365.1">
    <property type="nucleotide sequence ID" value="NZ_JAJEPR010000024.1"/>
</dbReference>
<gene>
    <name evidence="3" type="ORF">LKD71_12760</name>
</gene>
<evidence type="ECO:0000313" key="3">
    <source>
        <dbReference type="EMBL" id="MCC2190656.1"/>
    </source>
</evidence>
<dbReference type="AlphaFoldDB" id="A0AAE3DTX5"/>
<sequence>MKMKKILALTGAAAMALTSLPVTGITASADDLEEIVFATPLTKTVDMTQIETELNKITEEKIGVHVKIEGINLANYTNQIGLMMSGGEQLDAFGYLGSYSGMLAKNQFLKLDDYLDEYGSGIKEVLGEEFLKACTNQGSVYALPNNNGKASAISIVLRKDFIDELDLPVDQLKQAENFDEYCANLDLLTEMFEKIKETHPDYACLVPFTTNPNLILYTNAIPFSDNLDDNNGVLMPEDDSAVVNMYATDEFKKLCEYAYEWNQAGYVLEDATTTQETHLTYMQNNRTAGFFIKGEEGQAEQITTGTGVEVECIKILKPYIKTTDVNSIGFAISPTSEHPEAAMKFLNEMYTNPDVVNLLDWGIEGVHYEKQDDGTIDFPEGVDANTTTYGLNMDWFFGNQFLSYIWGKGRDTTIYSRLEENNKNSEFSPVMGFSFDSTAVSSEVAAITNVINQYLPGLSCGSLNPDTEMDAFLEALDDAGMQTVIEEKQKQLDAWKAENQQ</sequence>
<dbReference type="SUPFAM" id="SSF53850">
    <property type="entry name" value="Periplasmic binding protein-like II"/>
    <property type="match status" value="1"/>
</dbReference>
<name>A0AAE3DTX5_9FIRM</name>
<organism evidence="3 4">
    <name type="scientific">Fusicatenibacter faecihominis</name>
    <dbReference type="NCBI Taxonomy" id="2881276"/>
    <lineage>
        <taxon>Bacteria</taxon>
        <taxon>Bacillati</taxon>
        <taxon>Bacillota</taxon>
        <taxon>Clostridia</taxon>
        <taxon>Lachnospirales</taxon>
        <taxon>Lachnospiraceae</taxon>
        <taxon>Fusicatenibacter</taxon>
    </lineage>
</organism>
<dbReference type="Proteomes" id="UP001197875">
    <property type="component" value="Unassembled WGS sequence"/>
</dbReference>
<proteinExistence type="predicted"/>
<feature type="domain" description="DUF3502" evidence="2">
    <location>
        <begin position="429"/>
        <end position="497"/>
    </location>
</feature>
<accession>A0AAE3DTX5</accession>
<keyword evidence="1" id="KW-0732">Signal</keyword>
<feature type="chain" id="PRO_5042217732" evidence="1">
    <location>
        <begin position="25"/>
        <end position="501"/>
    </location>
</feature>